<organism evidence="9 10">
    <name type="scientific">Arcanobacterium wilhelmae</name>
    <dbReference type="NCBI Taxonomy" id="1803177"/>
    <lineage>
        <taxon>Bacteria</taxon>
        <taxon>Bacillati</taxon>
        <taxon>Actinomycetota</taxon>
        <taxon>Actinomycetes</taxon>
        <taxon>Actinomycetales</taxon>
        <taxon>Actinomycetaceae</taxon>
        <taxon>Arcanobacterium</taxon>
    </lineage>
</organism>
<evidence type="ECO:0000256" key="3">
    <source>
        <dbReference type="ARBA" id="ARBA00022692"/>
    </source>
</evidence>
<evidence type="ECO:0000259" key="8">
    <source>
        <dbReference type="Pfam" id="PF01694"/>
    </source>
</evidence>
<evidence type="ECO:0000256" key="5">
    <source>
        <dbReference type="ARBA" id="ARBA00022989"/>
    </source>
</evidence>
<proteinExistence type="inferred from homology"/>
<gene>
    <name evidence="9" type="ORF">J2S49_001023</name>
</gene>
<dbReference type="InterPro" id="IPR022764">
    <property type="entry name" value="Peptidase_S54_rhomboid_dom"/>
</dbReference>
<feature type="transmembrane region" description="Helical" evidence="7">
    <location>
        <begin position="155"/>
        <end position="172"/>
    </location>
</feature>
<evidence type="ECO:0000256" key="7">
    <source>
        <dbReference type="SAM" id="Phobius"/>
    </source>
</evidence>
<feature type="transmembrane region" description="Helical" evidence="7">
    <location>
        <begin position="125"/>
        <end position="143"/>
    </location>
</feature>
<feature type="transmembrane region" description="Helical" evidence="7">
    <location>
        <begin position="206"/>
        <end position="223"/>
    </location>
</feature>
<dbReference type="Proteomes" id="UP001235966">
    <property type="component" value="Unassembled WGS sequence"/>
</dbReference>
<comment type="subcellular location">
    <subcellularLocation>
        <location evidence="1">Membrane</location>
        <topology evidence="1">Multi-pass membrane protein</topology>
    </subcellularLocation>
</comment>
<accession>A0ABT9NB57</accession>
<dbReference type="SUPFAM" id="SSF144091">
    <property type="entry name" value="Rhomboid-like"/>
    <property type="match status" value="1"/>
</dbReference>
<reference evidence="9 10" key="1">
    <citation type="submission" date="2023-07" db="EMBL/GenBank/DDBJ databases">
        <title>Sequencing the genomes of 1000 actinobacteria strains.</title>
        <authorList>
            <person name="Klenk H.-P."/>
        </authorList>
    </citation>
    <scope>NUCLEOTIDE SEQUENCE [LARGE SCALE GENOMIC DNA]</scope>
    <source>
        <strain evidence="9 10">DSM 102162</strain>
    </source>
</reference>
<evidence type="ECO:0000256" key="1">
    <source>
        <dbReference type="ARBA" id="ARBA00004141"/>
    </source>
</evidence>
<keyword evidence="4" id="KW-0378">Hydrolase</keyword>
<comment type="similarity">
    <text evidence="2">Belongs to the peptidase S54 family.</text>
</comment>
<dbReference type="PANTHER" id="PTHR43731:SF14">
    <property type="entry name" value="PRESENILIN-ASSOCIATED RHOMBOID-LIKE PROTEIN, MITOCHONDRIAL"/>
    <property type="match status" value="1"/>
</dbReference>
<feature type="transmembrane region" description="Helical" evidence="7">
    <location>
        <begin position="20"/>
        <end position="46"/>
    </location>
</feature>
<feature type="transmembrane region" description="Helical" evidence="7">
    <location>
        <begin position="178"/>
        <end position="194"/>
    </location>
</feature>
<keyword evidence="10" id="KW-1185">Reference proteome</keyword>
<dbReference type="InterPro" id="IPR035952">
    <property type="entry name" value="Rhomboid-like_sf"/>
</dbReference>
<dbReference type="Gene3D" id="1.20.1540.10">
    <property type="entry name" value="Rhomboid-like"/>
    <property type="match status" value="1"/>
</dbReference>
<keyword evidence="3 7" id="KW-0812">Transmembrane</keyword>
<name>A0ABT9NB57_9ACTO</name>
<keyword evidence="6 7" id="KW-0472">Membrane</keyword>
<feature type="transmembrane region" description="Helical" evidence="7">
    <location>
        <begin position="66"/>
        <end position="86"/>
    </location>
</feature>
<dbReference type="PANTHER" id="PTHR43731">
    <property type="entry name" value="RHOMBOID PROTEASE"/>
    <property type="match status" value="1"/>
</dbReference>
<dbReference type="InterPro" id="IPR050925">
    <property type="entry name" value="Rhomboid_protease_S54"/>
</dbReference>
<protein>
    <submittedName>
        <fullName evidence="9">Membrane associated rhomboid family serine protease</fullName>
    </submittedName>
</protein>
<dbReference type="RefSeq" id="WP_307014485.1">
    <property type="nucleotide sequence ID" value="NZ_JAUSQW010000001.1"/>
</dbReference>
<dbReference type="EMBL" id="JAUSQW010000001">
    <property type="protein sequence ID" value="MDP9800947.1"/>
    <property type="molecule type" value="Genomic_DNA"/>
</dbReference>
<dbReference type="GO" id="GO:0008233">
    <property type="term" value="F:peptidase activity"/>
    <property type="evidence" value="ECO:0007669"/>
    <property type="project" value="UniProtKB-KW"/>
</dbReference>
<evidence type="ECO:0000313" key="10">
    <source>
        <dbReference type="Proteomes" id="UP001235966"/>
    </source>
</evidence>
<feature type="transmembrane region" description="Helical" evidence="7">
    <location>
        <begin position="98"/>
        <end position="119"/>
    </location>
</feature>
<dbReference type="GO" id="GO:0006508">
    <property type="term" value="P:proteolysis"/>
    <property type="evidence" value="ECO:0007669"/>
    <property type="project" value="UniProtKB-KW"/>
</dbReference>
<evidence type="ECO:0000256" key="2">
    <source>
        <dbReference type="ARBA" id="ARBA00009045"/>
    </source>
</evidence>
<evidence type="ECO:0000313" key="9">
    <source>
        <dbReference type="EMBL" id="MDP9800947.1"/>
    </source>
</evidence>
<comment type="caution">
    <text evidence="9">The sequence shown here is derived from an EMBL/GenBank/DDBJ whole genome shotgun (WGS) entry which is preliminary data.</text>
</comment>
<evidence type="ECO:0000256" key="6">
    <source>
        <dbReference type="ARBA" id="ARBA00023136"/>
    </source>
</evidence>
<sequence>MSDSFDAAPRSGERHFHLDVPPVTGALAAACVVLAGVDFLVPSIGYELLFYPPLAHLQPYRYVTNAFLHAGFVHLLFNMYALVLMGRMLEPLLGKVRFGVLYLLSALAGNVAVAVWVGTYGNPDVITVGASGAVFGLFGAYAVLARGFGAKDSGILGLIAINLVLGFVIPGISWESHVGGLVIGALLAWLWLVARRRSASATRVWHVAIGVGVFAALVGLAAVF</sequence>
<dbReference type="Pfam" id="PF01694">
    <property type="entry name" value="Rhomboid"/>
    <property type="match status" value="1"/>
</dbReference>
<keyword evidence="9" id="KW-0645">Protease</keyword>
<keyword evidence="5 7" id="KW-1133">Transmembrane helix</keyword>
<feature type="domain" description="Peptidase S54 rhomboid" evidence="8">
    <location>
        <begin position="58"/>
        <end position="191"/>
    </location>
</feature>
<evidence type="ECO:0000256" key="4">
    <source>
        <dbReference type="ARBA" id="ARBA00022801"/>
    </source>
</evidence>